<keyword evidence="5 11" id="KW-1133">Transmembrane helix</keyword>
<feature type="active site" evidence="8">
    <location>
        <position position="445"/>
    </location>
</feature>
<evidence type="ECO:0000256" key="4">
    <source>
        <dbReference type="ARBA" id="ARBA00022692"/>
    </source>
</evidence>
<feature type="transmembrane region" description="Helical" evidence="11">
    <location>
        <begin position="708"/>
        <end position="732"/>
    </location>
</feature>
<comment type="caution">
    <text evidence="12">The sequence shown here is derived from an EMBL/GenBank/DDBJ whole genome shotgun (WGS) entry which is preliminary data.</text>
</comment>
<evidence type="ECO:0000256" key="3">
    <source>
        <dbReference type="ARBA" id="ARBA00022679"/>
    </source>
</evidence>
<dbReference type="Gene3D" id="3.90.550.10">
    <property type="entry name" value="Spore Coat Polysaccharide Biosynthesis Protein SpsA, Chain A"/>
    <property type="match status" value="2"/>
</dbReference>
<evidence type="ECO:0000256" key="6">
    <source>
        <dbReference type="ARBA" id="ARBA00023136"/>
    </source>
</evidence>
<feature type="transmembrane region" description="Helical" evidence="11">
    <location>
        <begin position="678"/>
        <end position="696"/>
    </location>
</feature>
<feature type="active site" evidence="8">
    <location>
        <position position="140"/>
    </location>
</feature>
<feature type="transmembrane region" description="Helical" evidence="11">
    <location>
        <begin position="53"/>
        <end position="72"/>
    </location>
</feature>
<accession>A0ABD3E3C6</accession>
<feature type="binding site" evidence="9">
    <location>
        <position position="110"/>
    </location>
    <ligand>
        <name>UDP-alpha-D-glucose</name>
        <dbReference type="ChEBI" id="CHEBI:58885"/>
    </ligand>
</feature>
<dbReference type="PANTHER" id="PTHR13301">
    <property type="entry name" value="X-BOX TRANSCRIPTION FACTOR-RELATED"/>
    <property type="match status" value="1"/>
</dbReference>
<evidence type="ECO:0000313" key="12">
    <source>
        <dbReference type="EMBL" id="KAL3648807.1"/>
    </source>
</evidence>
<evidence type="ECO:0008006" key="14">
    <source>
        <dbReference type="Google" id="ProtNLM"/>
    </source>
</evidence>
<sequence>MEKKPLNLCHVMKTEMIINRLYMLFLGIALASLFYYRITNLSHIIKTNQKSLLIPHLLIFISELLFTFHWILHQAFRWRPVTRTVNLPGRDNDVNLPPIDVFVCTADPSKEPSHGVMNTVISAMALDYPPDKLSVYLSDDGGSFVTLQAMKEAWGFSKLWLPFCRKYEVRNRCPEAYFSGSESEDELINSREFVTEKMEIKKLYGEFKDSLNEITVNASSSGARRDHAPIIEVLSDSSQHNMPRLVYVAREKRPSHPHHFKAGALNALIRVSGVMSNAPYILVLDCDHYCNDPTSARQAMCFYLDPRVSSKLAWVQFPQKFHNMSDHDIYDGRIYYYWRRSHGMDGVGGIVISGSNTYLKREALYGNKNINKNAVDFNDMKKSFGSSNELIKSIYKNYKPHLSEEETRVSSALKNELQLLASCSYDSHSKWGKEVGFVYASVVEDVMTGLYLHRQGWVSVWVDPPRPCFLGTCPTNLSDMLVQQARWGLGQLQISVSKYCALVYGIGRMPILQCMCYTAATFDPLYVFPFYGLCVVPQICLVNGISLYPKVTDPVFVLFVFVFLASQLKHVQEVVFYGDSIRTALYELRVWMMKSASCYLYSVLGAFREIIGLQEASFNLTNKVADDEQDERFKKGIYDFRGSPMLITPICSLYVLNAASVVIGIARMIRSYEAVNELFVQAFIPLFGIVVNYHVFEGMVLRKDKGRVSPFVTLVSIAIATFILCFGSHVLIY</sequence>
<reference evidence="13" key="1">
    <citation type="journal article" date="2024" name="IScience">
        <title>Strigolactones Initiate the Formation of Haustorium-like Structures in Castilleja.</title>
        <authorList>
            <person name="Buerger M."/>
            <person name="Peterson D."/>
            <person name="Chory J."/>
        </authorList>
    </citation>
    <scope>NUCLEOTIDE SEQUENCE [LARGE SCALE GENOMIC DNA]</scope>
</reference>
<evidence type="ECO:0000256" key="9">
    <source>
        <dbReference type="PIRSR" id="PIRSR605150-2"/>
    </source>
</evidence>
<feature type="binding site" evidence="9">
    <location>
        <position position="140"/>
    </location>
    <ligand>
        <name>UDP-alpha-D-glucose</name>
        <dbReference type="ChEBI" id="CHEBI:58885"/>
    </ligand>
</feature>
<dbReference type="Proteomes" id="UP001632038">
    <property type="component" value="Unassembled WGS sequence"/>
</dbReference>
<evidence type="ECO:0000313" key="13">
    <source>
        <dbReference type="Proteomes" id="UP001632038"/>
    </source>
</evidence>
<dbReference type="EMBL" id="JAVIJP010000007">
    <property type="protein sequence ID" value="KAL3648807.1"/>
    <property type="molecule type" value="Genomic_DNA"/>
</dbReference>
<keyword evidence="6 11" id="KW-0472">Membrane</keyword>
<feature type="transmembrane region" description="Helical" evidence="11">
    <location>
        <begin position="645"/>
        <end position="666"/>
    </location>
</feature>
<protein>
    <recommendedName>
        <fullName evidence="14">Cellulose synthase-like protein G2</fullName>
    </recommendedName>
</protein>
<dbReference type="InterPro" id="IPR029044">
    <property type="entry name" value="Nucleotide-diphossugar_trans"/>
</dbReference>
<dbReference type="AlphaFoldDB" id="A0ABD3E3C6"/>
<comment type="subcellular location">
    <subcellularLocation>
        <location evidence="1">Endomembrane system</location>
        <topology evidence="1">Multi-pass membrane protein</topology>
    </subcellularLocation>
</comment>
<feature type="binding site" evidence="10">
    <location>
        <position position="261"/>
    </location>
    <ligand>
        <name>Mn(2+)</name>
        <dbReference type="ChEBI" id="CHEBI:29035"/>
    </ligand>
</feature>
<dbReference type="InterPro" id="IPR005150">
    <property type="entry name" value="Cellulose_synth"/>
</dbReference>
<dbReference type="GO" id="GO:0016757">
    <property type="term" value="F:glycosyltransferase activity"/>
    <property type="evidence" value="ECO:0007669"/>
    <property type="project" value="UniProtKB-KW"/>
</dbReference>
<feature type="binding site" evidence="9">
    <location>
        <position position="111"/>
    </location>
    <ligand>
        <name>UDP-alpha-D-glucose</name>
        <dbReference type="ChEBI" id="CHEBI:58885"/>
    </ligand>
</feature>
<keyword evidence="7" id="KW-0961">Cell wall biogenesis/degradation</keyword>
<evidence type="ECO:0000256" key="11">
    <source>
        <dbReference type="SAM" id="Phobius"/>
    </source>
</evidence>
<feature type="binding site" evidence="10">
    <location>
        <position position="285"/>
    </location>
    <ligand>
        <name>Mn(2+)</name>
        <dbReference type="ChEBI" id="CHEBI:29035"/>
    </ligand>
</feature>
<organism evidence="12 13">
    <name type="scientific">Castilleja foliolosa</name>
    <dbReference type="NCBI Taxonomy" id="1961234"/>
    <lineage>
        <taxon>Eukaryota</taxon>
        <taxon>Viridiplantae</taxon>
        <taxon>Streptophyta</taxon>
        <taxon>Embryophyta</taxon>
        <taxon>Tracheophyta</taxon>
        <taxon>Spermatophyta</taxon>
        <taxon>Magnoliopsida</taxon>
        <taxon>eudicotyledons</taxon>
        <taxon>Gunneridae</taxon>
        <taxon>Pentapetalae</taxon>
        <taxon>asterids</taxon>
        <taxon>lamiids</taxon>
        <taxon>Lamiales</taxon>
        <taxon>Orobanchaceae</taxon>
        <taxon>Pedicularideae</taxon>
        <taxon>Castillejinae</taxon>
        <taxon>Castilleja</taxon>
    </lineage>
</organism>
<keyword evidence="13" id="KW-1185">Reference proteome</keyword>
<evidence type="ECO:0000256" key="7">
    <source>
        <dbReference type="ARBA" id="ARBA00023316"/>
    </source>
</evidence>
<name>A0ABD3E3C6_9LAMI</name>
<gene>
    <name evidence="12" type="ORF">CASFOL_005210</name>
</gene>
<dbReference type="GO" id="GO:0012505">
    <property type="term" value="C:endomembrane system"/>
    <property type="evidence" value="ECO:0007669"/>
    <property type="project" value="UniProtKB-SubCell"/>
</dbReference>
<dbReference type="Pfam" id="PF03552">
    <property type="entry name" value="Cellulose_synt"/>
    <property type="match status" value="1"/>
</dbReference>
<evidence type="ECO:0000256" key="5">
    <source>
        <dbReference type="ARBA" id="ARBA00022989"/>
    </source>
</evidence>
<keyword evidence="3" id="KW-0808">Transferase</keyword>
<feature type="transmembrane region" description="Helical" evidence="11">
    <location>
        <begin position="21"/>
        <end position="38"/>
    </location>
</feature>
<dbReference type="SUPFAM" id="SSF53448">
    <property type="entry name" value="Nucleotide-diphospho-sugar transferases"/>
    <property type="match status" value="1"/>
</dbReference>
<evidence type="ECO:0000256" key="1">
    <source>
        <dbReference type="ARBA" id="ARBA00004127"/>
    </source>
</evidence>
<evidence type="ECO:0000256" key="2">
    <source>
        <dbReference type="ARBA" id="ARBA00022676"/>
    </source>
</evidence>
<keyword evidence="2" id="KW-0328">Glycosyltransferase</keyword>
<proteinExistence type="predicted"/>
<evidence type="ECO:0000256" key="8">
    <source>
        <dbReference type="PIRSR" id="PIRSR605150-1"/>
    </source>
</evidence>
<evidence type="ECO:0000256" key="10">
    <source>
        <dbReference type="PIRSR" id="PIRSR605150-3"/>
    </source>
</evidence>
<keyword evidence="4 11" id="KW-0812">Transmembrane</keyword>
<dbReference type="GO" id="GO:0071555">
    <property type="term" value="P:cell wall organization"/>
    <property type="evidence" value="ECO:0007669"/>
    <property type="project" value="UniProtKB-KW"/>
</dbReference>